<evidence type="ECO:0000259" key="5">
    <source>
        <dbReference type="SMART" id="SM00839"/>
    </source>
</evidence>
<evidence type="ECO:0000256" key="4">
    <source>
        <dbReference type="RuleBase" id="RU004417"/>
    </source>
</evidence>
<comment type="caution">
    <text evidence="7">The sequence shown here is derived from an EMBL/GenBank/DDBJ whole genome shotgun (WGS) entry which is preliminary data.</text>
</comment>
<evidence type="ECO:0000313" key="7">
    <source>
        <dbReference type="EMBL" id="MFC7362601.1"/>
    </source>
</evidence>
<name>A0ABW2NCE9_9ACTN</name>
<dbReference type="SMART" id="SM00839">
    <property type="entry name" value="ELFV_dehydrog"/>
    <property type="match status" value="1"/>
</dbReference>
<dbReference type="InterPro" id="IPR016211">
    <property type="entry name" value="Glu/Phe/Leu/Val/Trp_DH_bac/arc"/>
</dbReference>
<dbReference type="InterPro" id="IPR006096">
    <property type="entry name" value="Glu/Leu/Phe/Val/Trp_DH_C"/>
</dbReference>
<comment type="similarity">
    <text evidence="1 4">Belongs to the Glu/Leu/Phe/Val dehydrogenases family.</text>
</comment>
<dbReference type="SUPFAM" id="SSF53223">
    <property type="entry name" value="Aminoacid dehydrogenase-like, N-terminal domain"/>
    <property type="match status" value="1"/>
</dbReference>
<dbReference type="PANTHER" id="PTHR42722:SF1">
    <property type="entry name" value="VALINE DEHYDROGENASE"/>
    <property type="match status" value="1"/>
</dbReference>
<protein>
    <submittedName>
        <fullName evidence="7">Glu/Leu/Phe/Val dehydrogenase dimerization domain-containing protein</fullName>
    </submittedName>
</protein>
<dbReference type="InterPro" id="IPR036291">
    <property type="entry name" value="NAD(P)-bd_dom_sf"/>
</dbReference>
<sequence length="352" mass="36576">MSIDKVIGEWDGQLSCSRYDEASGAFFTIALHSLRLGPAAGGTRAMQYVGHDTAVDDATRLAGAMTLKMAIAGLPMGGGKSVIALPAPRHVLTEGQWQRILEIHAENLRALNGSYWTGPDVGTASVDMDVLHAAGGYAFGRSEEAGGPGSSAPETAHGVHVAIHASIREAGFDDLSGRRVLVQGLGAVGYDVAARVAAEGAHVIATDVDPIRCERARTELDAEIVAPRDVLSTPSDVFVPCATGNVVDDAVAGTLPTQVVAGAANNLLARATAADALARRGVVLAPDFVANGGGAIHLVGREVLGWSADQVAAHVEGIEGTLKEVFDLARSERISTEHAARRLASERLRIHV</sequence>
<dbReference type="Pfam" id="PF00208">
    <property type="entry name" value="ELFV_dehydrog"/>
    <property type="match status" value="2"/>
</dbReference>
<dbReference type="RefSeq" id="WP_255888978.1">
    <property type="nucleotide sequence ID" value="NZ_JAFMZM010000001.1"/>
</dbReference>
<accession>A0ABW2NCE9</accession>
<dbReference type="SUPFAM" id="SSF51735">
    <property type="entry name" value="NAD(P)-binding Rossmann-fold domains"/>
    <property type="match status" value="1"/>
</dbReference>
<dbReference type="Gene3D" id="3.40.50.10860">
    <property type="entry name" value="Leucine Dehydrogenase, chain A, domain 1"/>
    <property type="match status" value="1"/>
</dbReference>
<dbReference type="SMART" id="SM00997">
    <property type="entry name" value="AdoHcyase_NAD"/>
    <property type="match status" value="1"/>
</dbReference>
<gene>
    <name evidence="7" type="ORF">ACFQO6_20195</name>
</gene>
<dbReference type="PANTHER" id="PTHR42722">
    <property type="entry name" value="LEUCINE DEHYDROGENASE"/>
    <property type="match status" value="1"/>
</dbReference>
<dbReference type="InterPro" id="IPR015878">
    <property type="entry name" value="Ado_hCys_hydrolase_NAD-bd"/>
</dbReference>
<feature type="domain" description="S-adenosyl-L-homocysteine hydrolase NAD binding" evidence="6">
    <location>
        <begin position="155"/>
        <end position="303"/>
    </location>
</feature>
<evidence type="ECO:0000256" key="1">
    <source>
        <dbReference type="ARBA" id="ARBA00006382"/>
    </source>
</evidence>
<proteinExistence type="inferred from homology"/>
<dbReference type="PIRSF" id="PIRSF000188">
    <property type="entry name" value="Phe_leu_dh"/>
    <property type="match status" value="1"/>
</dbReference>
<evidence type="ECO:0000259" key="6">
    <source>
        <dbReference type="SMART" id="SM00997"/>
    </source>
</evidence>
<dbReference type="InterPro" id="IPR046346">
    <property type="entry name" value="Aminoacid_DH-like_N_sf"/>
</dbReference>
<keyword evidence="3" id="KW-0520">NAD</keyword>
<keyword evidence="8" id="KW-1185">Reference proteome</keyword>
<dbReference type="EMBL" id="JBHTCH010000025">
    <property type="protein sequence ID" value="MFC7362601.1"/>
    <property type="molecule type" value="Genomic_DNA"/>
</dbReference>
<dbReference type="InterPro" id="IPR006095">
    <property type="entry name" value="Glu/Leu/Phe/Val/Trp_DH"/>
</dbReference>
<keyword evidence="2 4" id="KW-0560">Oxidoreductase</keyword>
<evidence type="ECO:0000256" key="3">
    <source>
        <dbReference type="ARBA" id="ARBA00023027"/>
    </source>
</evidence>
<dbReference type="Pfam" id="PF02812">
    <property type="entry name" value="ELFV_dehydrog_N"/>
    <property type="match status" value="1"/>
</dbReference>
<dbReference type="PRINTS" id="PR00082">
    <property type="entry name" value="GLFDHDRGNASE"/>
</dbReference>
<feature type="domain" description="Glutamate/phenylalanine/leucine/valine/L-tryptophan dehydrogenase C-terminal" evidence="5">
    <location>
        <begin position="149"/>
        <end position="351"/>
    </location>
</feature>
<reference evidence="8" key="1">
    <citation type="journal article" date="2019" name="Int. J. Syst. Evol. Microbiol.">
        <title>The Global Catalogue of Microorganisms (GCM) 10K type strain sequencing project: providing services to taxonomists for standard genome sequencing and annotation.</title>
        <authorList>
            <consortium name="The Broad Institute Genomics Platform"/>
            <consortium name="The Broad Institute Genome Sequencing Center for Infectious Disease"/>
            <person name="Wu L."/>
            <person name="Ma J."/>
        </authorList>
    </citation>
    <scope>NUCLEOTIDE SEQUENCE [LARGE SCALE GENOMIC DNA]</scope>
    <source>
        <strain evidence="8">FCH27</strain>
    </source>
</reference>
<organism evidence="7 8">
    <name type="scientific">Nocardioides astragali</name>
    <dbReference type="NCBI Taxonomy" id="1776736"/>
    <lineage>
        <taxon>Bacteria</taxon>
        <taxon>Bacillati</taxon>
        <taxon>Actinomycetota</taxon>
        <taxon>Actinomycetes</taxon>
        <taxon>Propionibacteriales</taxon>
        <taxon>Nocardioidaceae</taxon>
        <taxon>Nocardioides</taxon>
    </lineage>
</organism>
<evidence type="ECO:0000313" key="8">
    <source>
        <dbReference type="Proteomes" id="UP001596524"/>
    </source>
</evidence>
<evidence type="ECO:0000256" key="2">
    <source>
        <dbReference type="ARBA" id="ARBA00023002"/>
    </source>
</evidence>
<dbReference type="InterPro" id="IPR006097">
    <property type="entry name" value="Glu/Leu/Phe/Val/Trp_DH_dimer"/>
</dbReference>
<dbReference type="Proteomes" id="UP001596524">
    <property type="component" value="Unassembled WGS sequence"/>
</dbReference>
<dbReference type="Gene3D" id="3.40.50.720">
    <property type="entry name" value="NAD(P)-binding Rossmann-like Domain"/>
    <property type="match status" value="1"/>
</dbReference>